<sequence>MRSHILKHTGDIRKMEMPGKLPLVIDLRDRRPESRAEKFPLSGAKAEFVRVKVRGEIKKSQIFALFPSREQILMEISEIEERDKELRTRREDFKIVPAISPIGVKKNFAFPKKFDGRFAPVAATVQSRAEVAKRAKSGASFKSWFGFALLIVFAAVIFPFVNFALKGWVLKDQLMTQAFSASENLRQAGDSIFKGDFFRAEIGFALAGKNFSQSLFEIEKLGKPLNLILENVPEFLADRTVFSALFLLKAGENLSVAGEKISQTAQLFTGQNLLQFILSDPESKNDGAAFTDLLFRAKENLKSAQSNLKSVRENLDKSSFSGLSSDVQGEANELKEKLAPVGGILDEVLNWSDIGLKLLGHYKPQKYLLLFQNPGEIRATGGFIGTYGLLEIDRGFLKNILINGIFDIDGQLKVNVVPPRPIQRISTAWSTHDSNWFFDFPTSARKAAWFFEKTGNPTPDQVVALTPKVVEKLLEITGQIEMAEYGQTIGADNFVEAVQFEVEINYDKTLNKPKQFLTDLFPMLMEKLSDLDLEQWQEVLKILNQSLNEKDIMIFSFDEEIEKFVHERGWAGEIKDTDKDFLAVVSSNINGYKTDRVIDETITHRSDIGEDGSVIDTVTIVREHKGGNLPYDWWNRVNTNYLRVYVPSGSELLEAKGHTLDVYAPPIDYDKAGFERDAEVEKTENTLRKDENSGTEIFEESGKTVFGNWVYVSPGETVTMTYKYRLPFKLDLNKERQTYGVLIQKQPGGASDFHGTLSFPKNLNVALKYPEELPFNAGEMSFERRLDRDYFFGGVFEIR</sequence>
<comment type="caution">
    <text evidence="2">The sequence shown here is derived from an EMBL/GenBank/DDBJ whole genome shotgun (WGS) entry which is preliminary data.</text>
</comment>
<dbReference type="EMBL" id="LCLO01000004">
    <property type="protein sequence ID" value="KKU19456.1"/>
    <property type="molecule type" value="Genomic_DNA"/>
</dbReference>
<keyword evidence="1" id="KW-0472">Membrane</keyword>
<dbReference type="AlphaFoldDB" id="A0A0G1NG25"/>
<evidence type="ECO:0000256" key="1">
    <source>
        <dbReference type="SAM" id="Phobius"/>
    </source>
</evidence>
<protein>
    <recommendedName>
        <fullName evidence="4">DUF4012 domain-containing protein</fullName>
    </recommendedName>
</protein>
<keyword evidence="1" id="KW-0812">Transmembrane</keyword>
<dbReference type="InterPro" id="IPR025101">
    <property type="entry name" value="DUF4012"/>
</dbReference>
<gene>
    <name evidence="2" type="ORF">UX27_C0004G0005</name>
</gene>
<keyword evidence="1" id="KW-1133">Transmembrane helix</keyword>
<accession>A0A0G1NG25</accession>
<feature type="transmembrane region" description="Helical" evidence="1">
    <location>
        <begin position="144"/>
        <end position="165"/>
    </location>
</feature>
<reference evidence="2 3" key="1">
    <citation type="journal article" date="2015" name="Nature">
        <title>rRNA introns, odd ribosomes, and small enigmatic genomes across a large radiation of phyla.</title>
        <authorList>
            <person name="Brown C.T."/>
            <person name="Hug L.A."/>
            <person name="Thomas B.C."/>
            <person name="Sharon I."/>
            <person name="Castelle C.J."/>
            <person name="Singh A."/>
            <person name="Wilkins M.J."/>
            <person name="Williams K.H."/>
            <person name="Banfield J.F."/>
        </authorList>
    </citation>
    <scope>NUCLEOTIDE SEQUENCE [LARGE SCALE GENOMIC DNA]</scope>
</reference>
<name>A0A0G1NG25_9BACT</name>
<evidence type="ECO:0000313" key="3">
    <source>
        <dbReference type="Proteomes" id="UP000034644"/>
    </source>
</evidence>
<proteinExistence type="predicted"/>
<dbReference type="Pfam" id="PF13196">
    <property type="entry name" value="DUF4012"/>
    <property type="match status" value="1"/>
</dbReference>
<evidence type="ECO:0000313" key="2">
    <source>
        <dbReference type="EMBL" id="KKU19456.1"/>
    </source>
</evidence>
<evidence type="ECO:0008006" key="4">
    <source>
        <dbReference type="Google" id="ProtNLM"/>
    </source>
</evidence>
<organism evidence="2 3">
    <name type="scientific">Candidatus Azambacteria bacterium GW2011_GWA2_45_90</name>
    <dbReference type="NCBI Taxonomy" id="1618614"/>
    <lineage>
        <taxon>Bacteria</taxon>
        <taxon>Candidatus Azamiibacteriota</taxon>
    </lineage>
</organism>
<dbReference type="Proteomes" id="UP000034644">
    <property type="component" value="Unassembled WGS sequence"/>
</dbReference>